<protein>
    <submittedName>
        <fullName evidence="2">Uncharacterized protein</fullName>
    </submittedName>
</protein>
<gene>
    <name evidence="2" type="ORF">K444DRAFT_26085</name>
</gene>
<sequence length="202" mass="22462">MESLAPIPFTDVPIEHKSGSYVCTRYGLLFEGHRCFGQLGIYLSETAPIYDDITIPADDEINFTDDTPSVQPARGVAEMPISWWRAQCAFRGLDTAGETENLQNRVTASMEIRMLDELISLEKDLMKDYSIARAAQRKSKAVRFEGNKASGGEGRLEGAEAPTGRRPRGGRRGGGRIPSRKQHKKSKPGFQEIMKRFGTKPL</sequence>
<evidence type="ECO:0000313" key="3">
    <source>
        <dbReference type="Proteomes" id="UP000235371"/>
    </source>
</evidence>
<evidence type="ECO:0000256" key="1">
    <source>
        <dbReference type="SAM" id="MobiDB-lite"/>
    </source>
</evidence>
<dbReference type="EMBL" id="KZ613843">
    <property type="protein sequence ID" value="PMD57856.1"/>
    <property type="molecule type" value="Genomic_DNA"/>
</dbReference>
<reference evidence="2 3" key="1">
    <citation type="submission" date="2016-04" db="EMBL/GenBank/DDBJ databases">
        <title>A degradative enzymes factory behind the ericoid mycorrhizal symbiosis.</title>
        <authorList>
            <consortium name="DOE Joint Genome Institute"/>
            <person name="Martino E."/>
            <person name="Morin E."/>
            <person name="Grelet G."/>
            <person name="Kuo A."/>
            <person name="Kohler A."/>
            <person name="Daghino S."/>
            <person name="Barry K."/>
            <person name="Choi C."/>
            <person name="Cichocki N."/>
            <person name="Clum A."/>
            <person name="Copeland A."/>
            <person name="Hainaut M."/>
            <person name="Haridas S."/>
            <person name="Labutti K."/>
            <person name="Lindquist E."/>
            <person name="Lipzen A."/>
            <person name="Khouja H.-R."/>
            <person name="Murat C."/>
            <person name="Ohm R."/>
            <person name="Olson A."/>
            <person name="Spatafora J."/>
            <person name="Veneault-Fourrey C."/>
            <person name="Henrissat B."/>
            <person name="Grigoriev I."/>
            <person name="Martin F."/>
            <person name="Perotto S."/>
        </authorList>
    </citation>
    <scope>NUCLEOTIDE SEQUENCE [LARGE SCALE GENOMIC DNA]</scope>
    <source>
        <strain evidence="2 3">E</strain>
    </source>
</reference>
<dbReference type="RefSeq" id="XP_024734760.1">
    <property type="nucleotide sequence ID" value="XM_024871409.1"/>
</dbReference>
<dbReference type="AlphaFoldDB" id="A0A2J6T4C8"/>
<organism evidence="2 3">
    <name type="scientific">Hyaloscypha bicolor E</name>
    <dbReference type="NCBI Taxonomy" id="1095630"/>
    <lineage>
        <taxon>Eukaryota</taxon>
        <taxon>Fungi</taxon>
        <taxon>Dikarya</taxon>
        <taxon>Ascomycota</taxon>
        <taxon>Pezizomycotina</taxon>
        <taxon>Leotiomycetes</taxon>
        <taxon>Helotiales</taxon>
        <taxon>Hyaloscyphaceae</taxon>
        <taxon>Hyaloscypha</taxon>
        <taxon>Hyaloscypha bicolor</taxon>
    </lineage>
</organism>
<dbReference type="OrthoDB" id="4630416at2759"/>
<feature type="region of interest" description="Disordered" evidence="1">
    <location>
        <begin position="143"/>
        <end position="202"/>
    </location>
</feature>
<dbReference type="GeneID" id="36579491"/>
<keyword evidence="3" id="KW-1185">Reference proteome</keyword>
<feature type="compositionally biased region" description="Basic residues" evidence="1">
    <location>
        <begin position="165"/>
        <end position="187"/>
    </location>
</feature>
<proteinExistence type="predicted"/>
<name>A0A2J6T4C8_9HELO</name>
<dbReference type="Proteomes" id="UP000235371">
    <property type="component" value="Unassembled WGS sequence"/>
</dbReference>
<accession>A0A2J6T4C8</accession>
<evidence type="ECO:0000313" key="2">
    <source>
        <dbReference type="EMBL" id="PMD57856.1"/>
    </source>
</evidence>
<dbReference type="InParanoid" id="A0A2J6T4C8"/>